<sequence>MDDETENLVVLVLLGIFSVTGSIGNALVIYIYSRKRDITTSSLFILTLAGTDLFTCLIIIPYNIVVLYLNYTLYYELPCKLYMFLITCNVPFSAFVMVAIAFDRYFCICHPFLHAITIPRAKIIVMIMGVFACILGIMTSLTHGIFSIIDPPSLNITVNDVINSTMSSYISQKNVNDTILGNSSVTPSLSTITTSINETVSSEADIPEGYGPGMCAPSTEIFNSTVTYIYQKIYAGFYLISFLIVLILYGLIYRSIHIRRALKAKRKRSSLFPASPNEYSAVDTQMTVLNNGHEIDGKDADGQKKFRKKSLGLKEKVFYANIRTAAMLFIVTIVFLIAFLPSWLMAHDLVPFSKILFYMYFIYNVANPIIYAFMNTSFRDDLQAVFKRICNSK</sequence>
<proteinExistence type="inferred from homology"/>
<keyword evidence="13" id="KW-1185">Reference proteome</keyword>
<comment type="subcellular location">
    <subcellularLocation>
        <location evidence="1">Cell membrane</location>
        <topology evidence="1">Multi-pass membrane protein</topology>
    </subcellularLocation>
</comment>
<keyword evidence="5 9" id="KW-0297">G-protein coupled receptor</keyword>
<dbReference type="GO" id="GO:0008528">
    <property type="term" value="F:G protein-coupled peptide receptor activity"/>
    <property type="evidence" value="ECO:0007669"/>
    <property type="project" value="TreeGrafter"/>
</dbReference>
<keyword evidence="7 9" id="KW-0675">Receptor</keyword>
<evidence type="ECO:0000256" key="6">
    <source>
        <dbReference type="ARBA" id="ARBA00023136"/>
    </source>
</evidence>
<keyword evidence="4 10" id="KW-1133">Transmembrane helix</keyword>
<dbReference type="PROSITE" id="PS50262">
    <property type="entry name" value="G_PROTEIN_RECEP_F1_2"/>
    <property type="match status" value="1"/>
</dbReference>
<evidence type="ECO:0000256" key="10">
    <source>
        <dbReference type="SAM" id="Phobius"/>
    </source>
</evidence>
<comment type="caution">
    <text evidence="12">The sequence shown here is derived from an EMBL/GenBank/DDBJ whole genome shotgun (WGS) entry which is preliminary data.</text>
</comment>
<evidence type="ECO:0000259" key="11">
    <source>
        <dbReference type="PROSITE" id="PS50262"/>
    </source>
</evidence>
<feature type="transmembrane region" description="Helical" evidence="10">
    <location>
        <begin position="355"/>
        <end position="374"/>
    </location>
</feature>
<organism evidence="12 13">
    <name type="scientific">Mytilus galloprovincialis</name>
    <name type="common">Mediterranean mussel</name>
    <dbReference type="NCBI Taxonomy" id="29158"/>
    <lineage>
        <taxon>Eukaryota</taxon>
        <taxon>Metazoa</taxon>
        <taxon>Spiralia</taxon>
        <taxon>Lophotrochozoa</taxon>
        <taxon>Mollusca</taxon>
        <taxon>Bivalvia</taxon>
        <taxon>Autobranchia</taxon>
        <taxon>Pteriomorphia</taxon>
        <taxon>Mytilida</taxon>
        <taxon>Mytiloidea</taxon>
        <taxon>Mytilidae</taxon>
        <taxon>Mytilinae</taxon>
        <taxon>Mytilus</taxon>
    </lineage>
</organism>
<dbReference type="PROSITE" id="PS00237">
    <property type="entry name" value="G_PROTEIN_RECEP_F1_1"/>
    <property type="match status" value="1"/>
</dbReference>
<dbReference type="InterPro" id="IPR000276">
    <property type="entry name" value="GPCR_Rhodpsn"/>
</dbReference>
<dbReference type="PANTHER" id="PTHR24230:SF158">
    <property type="entry name" value="G-PROTEIN COUPLED RECEPTORS FAMILY 1 PROFILE DOMAIN-CONTAINING PROTEIN"/>
    <property type="match status" value="1"/>
</dbReference>
<keyword evidence="6 10" id="KW-0472">Membrane</keyword>
<dbReference type="Proteomes" id="UP000596742">
    <property type="component" value="Unassembled WGS sequence"/>
</dbReference>
<dbReference type="InterPro" id="IPR017452">
    <property type="entry name" value="GPCR_Rhodpsn_7TM"/>
</dbReference>
<dbReference type="Gene3D" id="1.20.1070.10">
    <property type="entry name" value="Rhodopsin 7-helix transmembrane proteins"/>
    <property type="match status" value="1"/>
</dbReference>
<evidence type="ECO:0000313" key="12">
    <source>
        <dbReference type="EMBL" id="VDI36399.1"/>
    </source>
</evidence>
<feature type="transmembrane region" description="Helical" evidence="10">
    <location>
        <begin position="233"/>
        <end position="253"/>
    </location>
</feature>
<dbReference type="Pfam" id="PF00001">
    <property type="entry name" value="7tm_1"/>
    <property type="match status" value="2"/>
</dbReference>
<evidence type="ECO:0000313" key="13">
    <source>
        <dbReference type="Proteomes" id="UP000596742"/>
    </source>
</evidence>
<dbReference type="CDD" id="cd00637">
    <property type="entry name" value="7tm_classA_rhodopsin-like"/>
    <property type="match status" value="1"/>
</dbReference>
<reference evidence="12" key="1">
    <citation type="submission" date="2018-11" db="EMBL/GenBank/DDBJ databases">
        <authorList>
            <person name="Alioto T."/>
            <person name="Alioto T."/>
        </authorList>
    </citation>
    <scope>NUCLEOTIDE SEQUENCE</scope>
</reference>
<evidence type="ECO:0000256" key="5">
    <source>
        <dbReference type="ARBA" id="ARBA00023040"/>
    </source>
</evidence>
<dbReference type="GO" id="GO:0007218">
    <property type="term" value="P:neuropeptide signaling pathway"/>
    <property type="evidence" value="ECO:0007669"/>
    <property type="project" value="TreeGrafter"/>
</dbReference>
<gene>
    <name evidence="12" type="ORF">MGAL_10B070719</name>
</gene>
<evidence type="ECO:0000256" key="7">
    <source>
        <dbReference type="ARBA" id="ARBA00023170"/>
    </source>
</evidence>
<keyword evidence="2" id="KW-1003">Cell membrane</keyword>
<keyword evidence="8 9" id="KW-0807">Transducer</keyword>
<evidence type="ECO:0000256" key="2">
    <source>
        <dbReference type="ARBA" id="ARBA00022475"/>
    </source>
</evidence>
<comment type="similarity">
    <text evidence="9">Belongs to the G-protein coupled receptor 1 family.</text>
</comment>
<keyword evidence="3 9" id="KW-0812">Transmembrane</keyword>
<dbReference type="AlphaFoldDB" id="A0A8B6EMT6"/>
<dbReference type="EMBL" id="UYJE01005328">
    <property type="protein sequence ID" value="VDI36399.1"/>
    <property type="molecule type" value="Genomic_DNA"/>
</dbReference>
<dbReference type="GO" id="GO:0005886">
    <property type="term" value="C:plasma membrane"/>
    <property type="evidence" value="ECO:0007669"/>
    <property type="project" value="UniProtKB-SubCell"/>
</dbReference>
<feature type="transmembrane region" description="Helical" evidence="10">
    <location>
        <begin position="12"/>
        <end position="32"/>
    </location>
</feature>
<feature type="transmembrane region" description="Helical" evidence="10">
    <location>
        <begin position="81"/>
        <end position="102"/>
    </location>
</feature>
<evidence type="ECO:0000256" key="1">
    <source>
        <dbReference type="ARBA" id="ARBA00004651"/>
    </source>
</evidence>
<dbReference type="SUPFAM" id="SSF81321">
    <property type="entry name" value="Family A G protein-coupled receptor-like"/>
    <property type="match status" value="1"/>
</dbReference>
<dbReference type="OrthoDB" id="6076970at2759"/>
<feature type="transmembrane region" description="Helical" evidence="10">
    <location>
        <begin position="44"/>
        <end position="69"/>
    </location>
</feature>
<feature type="domain" description="G-protein coupled receptors family 1 profile" evidence="11">
    <location>
        <begin position="24"/>
        <end position="371"/>
    </location>
</feature>
<accession>A0A8B6EMT6</accession>
<dbReference type="PANTHER" id="PTHR24230">
    <property type="entry name" value="G-PROTEIN COUPLED RECEPTOR"/>
    <property type="match status" value="1"/>
</dbReference>
<evidence type="ECO:0000256" key="3">
    <source>
        <dbReference type="ARBA" id="ARBA00022692"/>
    </source>
</evidence>
<evidence type="ECO:0000256" key="9">
    <source>
        <dbReference type="RuleBase" id="RU000688"/>
    </source>
</evidence>
<evidence type="ECO:0000256" key="4">
    <source>
        <dbReference type="ARBA" id="ARBA00022989"/>
    </source>
</evidence>
<name>A0A8B6EMT6_MYTGA</name>
<feature type="transmembrane region" description="Helical" evidence="10">
    <location>
        <begin position="317"/>
        <end position="343"/>
    </location>
</feature>
<protein>
    <submittedName>
        <fullName evidence="12">Cholecystokinin A receptor</fullName>
    </submittedName>
</protein>
<feature type="transmembrane region" description="Helical" evidence="10">
    <location>
        <begin position="123"/>
        <end position="149"/>
    </location>
</feature>
<evidence type="ECO:0000256" key="8">
    <source>
        <dbReference type="ARBA" id="ARBA00023224"/>
    </source>
</evidence>
<dbReference type="PRINTS" id="PR00237">
    <property type="entry name" value="GPCRRHODOPSN"/>
</dbReference>